<dbReference type="Proteomes" id="UP000799324">
    <property type="component" value="Unassembled WGS sequence"/>
</dbReference>
<organism evidence="1 2">
    <name type="scientific">Lophiostoma macrostomum CBS 122681</name>
    <dbReference type="NCBI Taxonomy" id="1314788"/>
    <lineage>
        <taxon>Eukaryota</taxon>
        <taxon>Fungi</taxon>
        <taxon>Dikarya</taxon>
        <taxon>Ascomycota</taxon>
        <taxon>Pezizomycotina</taxon>
        <taxon>Dothideomycetes</taxon>
        <taxon>Pleosporomycetidae</taxon>
        <taxon>Pleosporales</taxon>
        <taxon>Lophiostomataceae</taxon>
        <taxon>Lophiostoma</taxon>
    </lineage>
</organism>
<protein>
    <submittedName>
        <fullName evidence="1">Uncharacterized protein</fullName>
    </submittedName>
</protein>
<gene>
    <name evidence="1" type="ORF">K491DRAFT_194609</name>
</gene>
<dbReference type="EMBL" id="MU004307">
    <property type="protein sequence ID" value="KAF2659408.1"/>
    <property type="molecule type" value="Genomic_DNA"/>
</dbReference>
<evidence type="ECO:0000313" key="2">
    <source>
        <dbReference type="Proteomes" id="UP000799324"/>
    </source>
</evidence>
<accession>A0A6A6TKE5</accession>
<keyword evidence="2" id="KW-1185">Reference proteome</keyword>
<sequence>MSLQSSLTETLLSSCCIYCLVCSSSYPIPKITLFLGLKVDFADSFASLQAHARSHTCDRTDEKRSTMSPCWGRCWLWSLARPATQRPVVTMLQR</sequence>
<proteinExistence type="predicted"/>
<reference evidence="1" key="1">
    <citation type="journal article" date="2020" name="Stud. Mycol.">
        <title>101 Dothideomycetes genomes: a test case for predicting lifestyles and emergence of pathogens.</title>
        <authorList>
            <person name="Haridas S."/>
            <person name="Albert R."/>
            <person name="Binder M."/>
            <person name="Bloem J."/>
            <person name="Labutti K."/>
            <person name="Salamov A."/>
            <person name="Andreopoulos B."/>
            <person name="Baker S."/>
            <person name="Barry K."/>
            <person name="Bills G."/>
            <person name="Bluhm B."/>
            <person name="Cannon C."/>
            <person name="Castanera R."/>
            <person name="Culley D."/>
            <person name="Daum C."/>
            <person name="Ezra D."/>
            <person name="Gonzalez J."/>
            <person name="Henrissat B."/>
            <person name="Kuo A."/>
            <person name="Liang C."/>
            <person name="Lipzen A."/>
            <person name="Lutzoni F."/>
            <person name="Magnuson J."/>
            <person name="Mondo S."/>
            <person name="Nolan M."/>
            <person name="Ohm R."/>
            <person name="Pangilinan J."/>
            <person name="Park H.-J."/>
            <person name="Ramirez L."/>
            <person name="Alfaro M."/>
            <person name="Sun H."/>
            <person name="Tritt A."/>
            <person name="Yoshinaga Y."/>
            <person name="Zwiers L.-H."/>
            <person name="Turgeon B."/>
            <person name="Goodwin S."/>
            <person name="Spatafora J."/>
            <person name="Crous P."/>
            <person name="Grigoriev I."/>
        </authorList>
    </citation>
    <scope>NUCLEOTIDE SEQUENCE</scope>
    <source>
        <strain evidence="1">CBS 122681</strain>
    </source>
</reference>
<evidence type="ECO:0000313" key="1">
    <source>
        <dbReference type="EMBL" id="KAF2659408.1"/>
    </source>
</evidence>
<dbReference type="AlphaFoldDB" id="A0A6A6TKE5"/>
<name>A0A6A6TKE5_9PLEO</name>